<evidence type="ECO:0000256" key="3">
    <source>
        <dbReference type="ARBA" id="ARBA00022692"/>
    </source>
</evidence>
<feature type="domain" description="Major facilitator superfamily (MFS) profile" evidence="7">
    <location>
        <begin position="14"/>
        <end position="390"/>
    </location>
</feature>
<proteinExistence type="predicted"/>
<dbReference type="PANTHER" id="PTHR23531:SF1">
    <property type="entry name" value="QUINOLENE RESISTANCE PROTEIN NORA"/>
    <property type="match status" value="1"/>
</dbReference>
<gene>
    <name evidence="8" type="ORF">RsY01_565</name>
</gene>
<dbReference type="GO" id="GO:0005886">
    <property type="term" value="C:plasma membrane"/>
    <property type="evidence" value="ECO:0007669"/>
    <property type="project" value="UniProtKB-SubCell"/>
</dbReference>
<dbReference type="InterPro" id="IPR011701">
    <property type="entry name" value="MFS"/>
</dbReference>
<evidence type="ECO:0000259" key="7">
    <source>
        <dbReference type="PROSITE" id="PS50850"/>
    </source>
</evidence>
<organism evidence="8 9">
    <name type="scientific">Pseudolactococcus reticulitermitis</name>
    <dbReference type="NCBI Taxonomy" id="2025039"/>
    <lineage>
        <taxon>Bacteria</taxon>
        <taxon>Bacillati</taxon>
        <taxon>Bacillota</taxon>
        <taxon>Bacilli</taxon>
        <taxon>Lactobacillales</taxon>
        <taxon>Streptococcaceae</taxon>
        <taxon>Pseudolactococcus</taxon>
    </lineage>
</organism>
<feature type="transmembrane region" description="Helical" evidence="6">
    <location>
        <begin position="15"/>
        <end position="37"/>
    </location>
</feature>
<dbReference type="AlphaFoldDB" id="A0A224XBA0"/>
<accession>A0A224XBA0</accession>
<dbReference type="InterPro" id="IPR052714">
    <property type="entry name" value="MFS_Exporter"/>
</dbReference>
<keyword evidence="2" id="KW-0813">Transport</keyword>
<dbReference type="PROSITE" id="PS50850">
    <property type="entry name" value="MFS"/>
    <property type="match status" value="1"/>
</dbReference>
<feature type="transmembrane region" description="Helical" evidence="6">
    <location>
        <begin position="168"/>
        <end position="188"/>
    </location>
</feature>
<dbReference type="InterPro" id="IPR020846">
    <property type="entry name" value="MFS_dom"/>
</dbReference>
<feature type="transmembrane region" description="Helical" evidence="6">
    <location>
        <begin position="110"/>
        <end position="130"/>
    </location>
</feature>
<dbReference type="OrthoDB" id="9814001at2"/>
<dbReference type="InterPro" id="IPR036259">
    <property type="entry name" value="MFS_trans_sf"/>
</dbReference>
<keyword evidence="4 6" id="KW-1133">Transmembrane helix</keyword>
<dbReference type="CDD" id="cd17489">
    <property type="entry name" value="MFS_YfcJ_like"/>
    <property type="match status" value="1"/>
</dbReference>
<feature type="transmembrane region" description="Helical" evidence="6">
    <location>
        <begin position="49"/>
        <end position="69"/>
    </location>
</feature>
<keyword evidence="9" id="KW-1185">Reference proteome</keyword>
<protein>
    <recommendedName>
        <fullName evidence="7">Major facilitator superfamily (MFS) profile domain-containing protein</fullName>
    </recommendedName>
</protein>
<evidence type="ECO:0000256" key="1">
    <source>
        <dbReference type="ARBA" id="ARBA00004651"/>
    </source>
</evidence>
<evidence type="ECO:0000256" key="5">
    <source>
        <dbReference type="ARBA" id="ARBA00023136"/>
    </source>
</evidence>
<comment type="subcellular location">
    <subcellularLocation>
        <location evidence="1">Cell membrane</location>
        <topology evidence="1">Multi-pass membrane protein</topology>
    </subcellularLocation>
</comment>
<feature type="transmembrane region" description="Helical" evidence="6">
    <location>
        <begin position="367"/>
        <end position="385"/>
    </location>
</feature>
<dbReference type="Proteomes" id="UP000218689">
    <property type="component" value="Unassembled WGS sequence"/>
</dbReference>
<dbReference type="Gene3D" id="1.20.1250.20">
    <property type="entry name" value="MFS general substrate transporter like domains"/>
    <property type="match status" value="1"/>
</dbReference>
<feature type="transmembrane region" description="Helical" evidence="6">
    <location>
        <begin position="142"/>
        <end position="162"/>
    </location>
</feature>
<feature type="transmembrane region" description="Helical" evidence="6">
    <location>
        <begin position="251"/>
        <end position="270"/>
    </location>
</feature>
<feature type="transmembrane region" description="Helical" evidence="6">
    <location>
        <begin position="339"/>
        <end position="361"/>
    </location>
</feature>
<dbReference type="Pfam" id="PF07690">
    <property type="entry name" value="MFS_1"/>
    <property type="match status" value="1"/>
</dbReference>
<sequence>MEAEHQVTKIFNQSFLEIFIINLLVMMTFYSLTVAIGPYAVEELGLSQAVGGLLVGLTVIGSLFARLSSGMIMAKLDTKQILLLGGGILLVSLIAYPLVHSLTLLAVMRFIQGVAVGLIGTITNTAIVLVVPAKRKSEGISYFSLSTVIATAMGPFLALVLIDTVGFQKLFLLEIIIGILILAAIFFIHEEAVELPNKGHQQKMSIHSFVAPKVLPIAFVMMIAAITYSAIQSDLSFFMKEQHMAEYTSLFFVIYALSVLVSRLFTGVLADKKGENFVIYPSFIALILGFITLSQVNGVWLFVISAILIGVGFGNLQSTIQSTIAKMVPIERLGVATSTYFILFDLAFGVGPVILGIIAPILGFKVLFELMVAVVILSLVLYYFVHGKKVA</sequence>
<name>A0A224XBA0_9LACT</name>
<reference evidence="9" key="1">
    <citation type="submission" date="2017-08" db="EMBL/GenBank/DDBJ databases">
        <title>Draft genome sequence of Lactococcus sp. strain Rs-Y01, isolated from the gut of the lower termite Reticulitermes speratus.</title>
        <authorList>
            <person name="Ohkuma M."/>
            <person name="Yuki M."/>
        </authorList>
    </citation>
    <scope>NUCLEOTIDE SEQUENCE [LARGE SCALE GENOMIC DNA]</scope>
    <source>
        <strain evidence="9">Rs-Y01</strain>
    </source>
</reference>
<dbReference type="RefSeq" id="WP_094784038.1">
    <property type="nucleotide sequence ID" value="NZ_BEDT01000001.1"/>
</dbReference>
<feature type="transmembrane region" description="Helical" evidence="6">
    <location>
        <begin position="299"/>
        <end position="318"/>
    </location>
</feature>
<dbReference type="EMBL" id="BEDT01000001">
    <property type="protein sequence ID" value="GAX46985.1"/>
    <property type="molecule type" value="Genomic_DNA"/>
</dbReference>
<evidence type="ECO:0000313" key="8">
    <source>
        <dbReference type="EMBL" id="GAX46985.1"/>
    </source>
</evidence>
<evidence type="ECO:0000256" key="4">
    <source>
        <dbReference type="ARBA" id="ARBA00022989"/>
    </source>
</evidence>
<dbReference type="GO" id="GO:0022857">
    <property type="term" value="F:transmembrane transporter activity"/>
    <property type="evidence" value="ECO:0007669"/>
    <property type="project" value="InterPro"/>
</dbReference>
<keyword evidence="3 6" id="KW-0812">Transmembrane</keyword>
<dbReference type="PANTHER" id="PTHR23531">
    <property type="entry name" value="QUINOLENE RESISTANCE PROTEIN NORA"/>
    <property type="match status" value="1"/>
</dbReference>
<comment type="caution">
    <text evidence="8">The sequence shown here is derived from an EMBL/GenBank/DDBJ whole genome shotgun (WGS) entry which is preliminary data.</text>
</comment>
<feature type="transmembrane region" description="Helical" evidence="6">
    <location>
        <begin position="277"/>
        <end position="293"/>
    </location>
</feature>
<dbReference type="SUPFAM" id="SSF103473">
    <property type="entry name" value="MFS general substrate transporter"/>
    <property type="match status" value="1"/>
</dbReference>
<evidence type="ECO:0000256" key="6">
    <source>
        <dbReference type="SAM" id="Phobius"/>
    </source>
</evidence>
<evidence type="ECO:0000256" key="2">
    <source>
        <dbReference type="ARBA" id="ARBA00022448"/>
    </source>
</evidence>
<keyword evidence="5 6" id="KW-0472">Membrane</keyword>
<feature type="transmembrane region" description="Helical" evidence="6">
    <location>
        <begin position="209"/>
        <end position="231"/>
    </location>
</feature>
<evidence type="ECO:0000313" key="9">
    <source>
        <dbReference type="Proteomes" id="UP000218689"/>
    </source>
</evidence>
<feature type="transmembrane region" description="Helical" evidence="6">
    <location>
        <begin position="81"/>
        <end position="98"/>
    </location>
</feature>